<evidence type="ECO:0000313" key="2">
    <source>
        <dbReference type="Proteomes" id="UP000318741"/>
    </source>
</evidence>
<name>A0A517P5W6_9PLAN</name>
<gene>
    <name evidence="1" type="ORF">CA12_08240</name>
</gene>
<organism evidence="1 2">
    <name type="scientific">Alienimonas californiensis</name>
    <dbReference type="NCBI Taxonomy" id="2527989"/>
    <lineage>
        <taxon>Bacteria</taxon>
        <taxon>Pseudomonadati</taxon>
        <taxon>Planctomycetota</taxon>
        <taxon>Planctomycetia</taxon>
        <taxon>Planctomycetales</taxon>
        <taxon>Planctomycetaceae</taxon>
        <taxon>Alienimonas</taxon>
    </lineage>
</organism>
<dbReference type="InterPro" id="IPR034660">
    <property type="entry name" value="DinB/YfiT-like"/>
</dbReference>
<dbReference type="Pfam" id="PF07609">
    <property type="entry name" value="DUF1572"/>
    <property type="match status" value="1"/>
</dbReference>
<protein>
    <submittedName>
        <fullName evidence="1">DinB superfamily protein</fullName>
    </submittedName>
</protein>
<accession>A0A517P5W6</accession>
<dbReference type="RefSeq" id="WP_165700540.1">
    <property type="nucleotide sequence ID" value="NZ_CP036265.1"/>
</dbReference>
<dbReference type="SUPFAM" id="SSF109854">
    <property type="entry name" value="DinB/YfiT-like putative metalloenzymes"/>
    <property type="match status" value="1"/>
</dbReference>
<proteinExistence type="predicted"/>
<keyword evidence="2" id="KW-1185">Reference proteome</keyword>
<dbReference type="Proteomes" id="UP000318741">
    <property type="component" value="Chromosome"/>
</dbReference>
<dbReference type="AlphaFoldDB" id="A0A517P5W6"/>
<reference evidence="1 2" key="1">
    <citation type="submission" date="2019-02" db="EMBL/GenBank/DDBJ databases">
        <title>Deep-cultivation of Planctomycetes and their phenomic and genomic characterization uncovers novel biology.</title>
        <authorList>
            <person name="Wiegand S."/>
            <person name="Jogler M."/>
            <person name="Boedeker C."/>
            <person name="Pinto D."/>
            <person name="Vollmers J."/>
            <person name="Rivas-Marin E."/>
            <person name="Kohn T."/>
            <person name="Peeters S.H."/>
            <person name="Heuer A."/>
            <person name="Rast P."/>
            <person name="Oberbeckmann S."/>
            <person name="Bunk B."/>
            <person name="Jeske O."/>
            <person name="Meyerdierks A."/>
            <person name="Storesund J.E."/>
            <person name="Kallscheuer N."/>
            <person name="Luecker S."/>
            <person name="Lage O.M."/>
            <person name="Pohl T."/>
            <person name="Merkel B.J."/>
            <person name="Hornburger P."/>
            <person name="Mueller R.-W."/>
            <person name="Bruemmer F."/>
            <person name="Labrenz M."/>
            <person name="Spormann A.M."/>
            <person name="Op den Camp H."/>
            <person name="Overmann J."/>
            <person name="Amann R."/>
            <person name="Jetten M.S.M."/>
            <person name="Mascher T."/>
            <person name="Medema M.H."/>
            <person name="Devos D.P."/>
            <person name="Kaster A.-K."/>
            <person name="Ovreas L."/>
            <person name="Rohde M."/>
            <person name="Galperin M.Y."/>
            <person name="Jogler C."/>
        </authorList>
    </citation>
    <scope>NUCLEOTIDE SEQUENCE [LARGE SCALE GENOMIC DNA]</scope>
    <source>
        <strain evidence="1 2">CA12</strain>
    </source>
</reference>
<dbReference type="InterPro" id="IPR011466">
    <property type="entry name" value="DUF1572"/>
</dbReference>
<dbReference type="Gene3D" id="1.20.120.450">
    <property type="entry name" value="dinb family like domain"/>
    <property type="match status" value="1"/>
</dbReference>
<dbReference type="KEGG" id="acaf:CA12_08240"/>
<evidence type="ECO:0000313" key="1">
    <source>
        <dbReference type="EMBL" id="QDT14745.1"/>
    </source>
</evidence>
<sequence>MTPVGEAHAALAERLAAELTGFCVAKLRDQAAQIDRCVRLLSEEQVWERANDVSNSIGNLVLHLTGNVRQWAGEGLGGVAFDRDRPAEFARRDPLPADELLSGLHAAIDAACTALERLSPAELAAERTIQGRQISGVAAAVHVTEHFTGHVAQIVVYTKLLTGQDLSLYDDQGRRLDAAARL</sequence>
<dbReference type="EMBL" id="CP036265">
    <property type="protein sequence ID" value="QDT14745.1"/>
    <property type="molecule type" value="Genomic_DNA"/>
</dbReference>